<name>A0A0G1ZTV9_9BACT</name>
<feature type="transmembrane region" description="Helical" evidence="2">
    <location>
        <begin position="201"/>
        <end position="218"/>
    </location>
</feature>
<dbReference type="PATRIC" id="fig|1618979.3.peg.669"/>
<feature type="repeat" description="TPR" evidence="1">
    <location>
        <begin position="699"/>
        <end position="732"/>
    </location>
</feature>
<protein>
    <submittedName>
        <fullName evidence="3">Uncharacterized protein</fullName>
    </submittedName>
</protein>
<reference evidence="3 4" key="1">
    <citation type="journal article" date="2015" name="Nature">
        <title>rRNA introns, odd ribosomes, and small enigmatic genomes across a large radiation of phyla.</title>
        <authorList>
            <person name="Brown C.T."/>
            <person name="Hug L.A."/>
            <person name="Thomas B.C."/>
            <person name="Sharon I."/>
            <person name="Castelle C.J."/>
            <person name="Singh A."/>
            <person name="Wilkins M.J."/>
            <person name="Williams K.H."/>
            <person name="Banfield J.F."/>
        </authorList>
    </citation>
    <scope>NUCLEOTIDE SEQUENCE [LARGE SCALE GENOMIC DNA]</scope>
</reference>
<feature type="transmembrane region" description="Helical" evidence="2">
    <location>
        <begin position="230"/>
        <end position="246"/>
    </location>
</feature>
<dbReference type="Proteomes" id="UP000034054">
    <property type="component" value="Unassembled WGS sequence"/>
</dbReference>
<dbReference type="AlphaFoldDB" id="A0A0G1ZTV9"/>
<dbReference type="SMART" id="SM00028">
    <property type="entry name" value="TPR"/>
    <property type="match status" value="3"/>
</dbReference>
<feature type="transmembrane region" description="Helical" evidence="2">
    <location>
        <begin position="365"/>
        <end position="393"/>
    </location>
</feature>
<dbReference type="GO" id="GO:0097363">
    <property type="term" value="F:protein O-acetylglucosaminyltransferase activity"/>
    <property type="evidence" value="ECO:0007669"/>
    <property type="project" value="TreeGrafter"/>
</dbReference>
<dbReference type="Pfam" id="PF13431">
    <property type="entry name" value="TPR_17"/>
    <property type="match status" value="1"/>
</dbReference>
<feature type="transmembrane region" description="Helical" evidence="2">
    <location>
        <begin position="72"/>
        <end position="89"/>
    </location>
</feature>
<keyword evidence="1" id="KW-0802">TPR repeat</keyword>
<dbReference type="InterPro" id="IPR037919">
    <property type="entry name" value="OGT"/>
</dbReference>
<dbReference type="EMBL" id="LCRH01000051">
    <property type="protein sequence ID" value="KKW31737.1"/>
    <property type="molecule type" value="Genomic_DNA"/>
</dbReference>
<dbReference type="GO" id="GO:0006493">
    <property type="term" value="P:protein O-linked glycosylation"/>
    <property type="evidence" value="ECO:0007669"/>
    <property type="project" value="InterPro"/>
</dbReference>
<feature type="transmembrane region" description="Helical" evidence="2">
    <location>
        <begin position="138"/>
        <end position="160"/>
    </location>
</feature>
<dbReference type="InterPro" id="IPR011990">
    <property type="entry name" value="TPR-like_helical_dom_sf"/>
</dbReference>
<keyword evidence="2" id="KW-1133">Transmembrane helix</keyword>
<keyword evidence="2" id="KW-0472">Membrane</keyword>
<dbReference type="PANTHER" id="PTHR44366">
    <property type="entry name" value="UDP-N-ACETYLGLUCOSAMINE--PEPTIDE N-ACETYLGLUCOSAMINYLTRANSFERASE 110 KDA SUBUNIT"/>
    <property type="match status" value="1"/>
</dbReference>
<feature type="transmembrane region" description="Helical" evidence="2">
    <location>
        <begin position="172"/>
        <end position="195"/>
    </location>
</feature>
<organism evidence="3 4">
    <name type="scientific">Candidatus Uhrbacteria bacterium GW2011_GWA2_52_8d</name>
    <dbReference type="NCBI Taxonomy" id="1618979"/>
    <lineage>
        <taxon>Bacteria</taxon>
        <taxon>Candidatus Uhriibacteriota</taxon>
    </lineage>
</organism>
<keyword evidence="2" id="KW-0812">Transmembrane</keyword>
<evidence type="ECO:0000256" key="1">
    <source>
        <dbReference type="PROSITE-ProRule" id="PRU00339"/>
    </source>
</evidence>
<dbReference type="Pfam" id="PF14559">
    <property type="entry name" value="TPR_19"/>
    <property type="match status" value="1"/>
</dbReference>
<feature type="transmembrane region" description="Helical" evidence="2">
    <location>
        <begin position="44"/>
        <end position="66"/>
    </location>
</feature>
<sequence length="757" mass="83214">MTKTGGSFSFLSATRWLLIILMFFLPLFFLPMTLEPLEINKQTLLLVLTCAAALCWLVPPYLSWVGAHRSEYTSVLTALALAVLFYLLGNTMSLRQEHRRVHLALLISTCVAAFLCVLEILGINILSTIAPSLTYNTIGTPSTFVTFLITLNAFFLAAFLSHHKGDSILHDGVIGIIERVLTLFVSVVTIFLLLILDDPTLWMLFSISLAVLFIFVVFRAKDFPHHGRLVIPGVLFLGSLAFWFFLPGLSQFALPLEVTPNTAGSLIVAESALSTTSSSWGSGPGTYVFDYSQFHDVSLNETDFWNTRFDRASSFVLTLVPTIGVFGVTMLGLFVLLLAIRAIAQVLRPASRDEWLESFVHFSPWLTLVVSMFLVPWNMTLMVMFGVFSGLLASQVMRKEWSKSLTSAPGARLSISAVFVLFALAFLVGIFVTAQRYTAEVAFTRAAVLDREGADLSEVVTLLDRATTLNSSHDTYYRNLGEALLLRVDEELKSVSSIDTLTDESAQYVQSLVAAAVNAVVKATELSPNNVLNWLSRGFVYRELIPVLGEASEFAVMSYSQAIVLEPLNPQNWTELGKAYLASAEQVRPLTASPDATSATLAQTQLTQLLTSAQTAFERAVELKPNYAPAHFQLAVTYERQGRIDDAIGKMESVAQYNQLDVGVFFQLGMLYLQRGGTGDVARAQAAFEHAVKIAPGYANAHWFLASMYEQAGDIAAAVREVEAVLELNPGNDIVQARLERLLTGQISTEAPEAIEE</sequence>
<evidence type="ECO:0000256" key="2">
    <source>
        <dbReference type="SAM" id="Phobius"/>
    </source>
</evidence>
<feature type="transmembrane region" description="Helical" evidence="2">
    <location>
        <begin position="315"/>
        <end position="344"/>
    </location>
</feature>
<dbReference type="InterPro" id="IPR019734">
    <property type="entry name" value="TPR_rpt"/>
</dbReference>
<dbReference type="PANTHER" id="PTHR44366:SF1">
    <property type="entry name" value="UDP-N-ACETYLGLUCOSAMINE--PEPTIDE N-ACETYLGLUCOSAMINYLTRANSFERASE 110 KDA SUBUNIT"/>
    <property type="match status" value="1"/>
</dbReference>
<feature type="transmembrane region" description="Helical" evidence="2">
    <location>
        <begin position="13"/>
        <end position="32"/>
    </location>
</feature>
<evidence type="ECO:0000313" key="3">
    <source>
        <dbReference type="EMBL" id="KKW31737.1"/>
    </source>
</evidence>
<accession>A0A0G1ZTV9</accession>
<dbReference type="SUPFAM" id="SSF48452">
    <property type="entry name" value="TPR-like"/>
    <property type="match status" value="2"/>
</dbReference>
<dbReference type="PROSITE" id="PS50005">
    <property type="entry name" value="TPR"/>
    <property type="match status" value="1"/>
</dbReference>
<feature type="transmembrane region" description="Helical" evidence="2">
    <location>
        <begin position="101"/>
        <end position="126"/>
    </location>
</feature>
<gene>
    <name evidence="3" type="ORF">UY76_C0051G0002</name>
</gene>
<proteinExistence type="predicted"/>
<dbReference type="Gene3D" id="1.25.40.10">
    <property type="entry name" value="Tetratricopeptide repeat domain"/>
    <property type="match status" value="3"/>
</dbReference>
<evidence type="ECO:0000313" key="4">
    <source>
        <dbReference type="Proteomes" id="UP000034054"/>
    </source>
</evidence>
<feature type="transmembrane region" description="Helical" evidence="2">
    <location>
        <begin position="413"/>
        <end position="434"/>
    </location>
</feature>
<comment type="caution">
    <text evidence="3">The sequence shown here is derived from an EMBL/GenBank/DDBJ whole genome shotgun (WGS) entry which is preliminary data.</text>
</comment>